<keyword evidence="5" id="KW-1185">Reference proteome</keyword>
<protein>
    <submittedName>
        <fullName evidence="4">Discoidin domain-containing protein</fullName>
    </submittedName>
</protein>
<dbReference type="Gene3D" id="3.20.20.80">
    <property type="entry name" value="Glycosidases"/>
    <property type="match status" value="1"/>
</dbReference>
<evidence type="ECO:0000313" key="4">
    <source>
        <dbReference type="EMBL" id="WRP15056.1"/>
    </source>
</evidence>
<evidence type="ECO:0000256" key="2">
    <source>
        <dbReference type="SAM" id="SignalP"/>
    </source>
</evidence>
<gene>
    <name evidence="4" type="ORF">VLY81_02445</name>
</gene>
<dbReference type="SUPFAM" id="SSF51445">
    <property type="entry name" value="(Trans)glycosidases"/>
    <property type="match status" value="1"/>
</dbReference>
<dbReference type="Proteomes" id="UP001333102">
    <property type="component" value="Chromosome"/>
</dbReference>
<dbReference type="InterPro" id="IPR008979">
    <property type="entry name" value="Galactose-bd-like_sf"/>
</dbReference>
<evidence type="ECO:0000313" key="5">
    <source>
        <dbReference type="Proteomes" id="UP001333102"/>
    </source>
</evidence>
<dbReference type="InterPro" id="IPR017853">
    <property type="entry name" value="GH"/>
</dbReference>
<dbReference type="PROSITE" id="PS50022">
    <property type="entry name" value="FA58C_3"/>
    <property type="match status" value="1"/>
</dbReference>
<dbReference type="SUPFAM" id="SSF49785">
    <property type="entry name" value="Galactose-binding domain-like"/>
    <property type="match status" value="1"/>
</dbReference>
<name>A0ABZ1BQG8_9FIRM</name>
<feature type="signal peptide" evidence="2">
    <location>
        <begin position="1"/>
        <end position="24"/>
    </location>
</feature>
<feature type="chain" id="PRO_5046174008" evidence="2">
    <location>
        <begin position="25"/>
        <end position="595"/>
    </location>
</feature>
<dbReference type="InterPro" id="IPR013780">
    <property type="entry name" value="Glyco_hydro_b"/>
</dbReference>
<evidence type="ECO:0000259" key="3">
    <source>
        <dbReference type="PROSITE" id="PS50022"/>
    </source>
</evidence>
<dbReference type="Gene3D" id="2.60.120.260">
    <property type="entry name" value="Galactose-binding domain-like"/>
    <property type="match status" value="1"/>
</dbReference>
<dbReference type="Gene3D" id="2.60.40.1180">
    <property type="entry name" value="Golgi alpha-mannosidase II"/>
    <property type="match status" value="1"/>
</dbReference>
<dbReference type="PANTHER" id="PTHR43576:SF3">
    <property type="entry name" value="ALPHA-L-ARABINOFURANOSIDASE C"/>
    <property type="match status" value="1"/>
</dbReference>
<dbReference type="SUPFAM" id="SSF51011">
    <property type="entry name" value="Glycosyl hydrolase domain"/>
    <property type="match status" value="1"/>
</dbReference>
<evidence type="ECO:0000256" key="1">
    <source>
        <dbReference type="ARBA" id="ARBA00004881"/>
    </source>
</evidence>
<organism evidence="4 5">
    <name type="scientific">Geochorda subterranea</name>
    <dbReference type="NCBI Taxonomy" id="3109564"/>
    <lineage>
        <taxon>Bacteria</taxon>
        <taxon>Bacillati</taxon>
        <taxon>Bacillota</taxon>
        <taxon>Limnochordia</taxon>
        <taxon>Limnochordales</taxon>
        <taxon>Geochordaceae</taxon>
        <taxon>Geochorda</taxon>
    </lineage>
</organism>
<proteinExistence type="predicted"/>
<reference evidence="5" key="1">
    <citation type="submission" date="2023-12" db="EMBL/GenBank/DDBJ databases">
        <title>Novel isolates from deep terrestrial aquifers shed light on the physiology and ecology of the class Limnochordia.</title>
        <authorList>
            <person name="Karnachuk O.V."/>
            <person name="Lukina A.P."/>
            <person name="Avakyan M.R."/>
            <person name="Kadnikov V."/>
            <person name="Begmatov S."/>
            <person name="Beletsky A.V."/>
            <person name="Mardanov A.V."/>
            <person name="Ravin N.V."/>
        </authorList>
    </citation>
    <scope>NUCLEOTIDE SEQUENCE [LARGE SCALE GENOMIC DNA]</scope>
    <source>
        <strain evidence="5">LN</strain>
    </source>
</reference>
<comment type="pathway">
    <text evidence="1">Glycan metabolism.</text>
</comment>
<keyword evidence="2" id="KW-0732">Signal</keyword>
<accession>A0ABZ1BQG8</accession>
<dbReference type="Pfam" id="PF00754">
    <property type="entry name" value="F5_F8_type_C"/>
    <property type="match status" value="1"/>
</dbReference>
<feature type="domain" description="F5/8 type C" evidence="3">
    <location>
        <begin position="435"/>
        <end position="555"/>
    </location>
</feature>
<dbReference type="PANTHER" id="PTHR43576">
    <property type="entry name" value="ALPHA-L-ARABINOFURANOSIDASE C-RELATED"/>
    <property type="match status" value="1"/>
</dbReference>
<dbReference type="EMBL" id="CP141614">
    <property type="protein sequence ID" value="WRP15056.1"/>
    <property type="molecule type" value="Genomic_DNA"/>
</dbReference>
<dbReference type="RefSeq" id="WP_324669445.1">
    <property type="nucleotide sequence ID" value="NZ_CP141614.1"/>
</dbReference>
<sequence length="595" mass="65245">MPRALVLVLAIGMGVGSMGSTASAAEARATVSVDASRVLGPVKPLVFGVNTASWDEQLFPGTMEDWPLTFDQDALRKVKQAGIRFLRYPGGNDGDRYVFDAPHNSPLRMDTDEFILFCRLVGAEPSISVNYPAGPEVAARWVRYANVEKGYGVRYWEVGDEEYFSVAAETYARQVVEFARAMKAVDPTIRVGAGVSVARAEWTMEVLRIAGPVLDFVVYNWFPQEPRREDDTRLLASPAELRRNLQALRDMIRSAVPDRADRIEIHIGGYNSVTGYPGPQSVSIVNALWTADVLGTLLEEGVDAAGFWALHNPYPPRGGDYGLLGATPDNPPNPSYWAFVLFTRRFGERMVHAESADPALAAYASTSEDGETLWVVLINKDPERPRRVTLELHGLEPAGRAQGWVLDQRRALDAMAPRPDLTQGVVVPPYAAVSLRIPSRSSVTAPVELPVASATASSSAELGPAWGPASAVDGDRRTRWASRIFRDQAEWLTLDLGEIAAVGGLRLEWERHALHYRIELSPDGSHWEPVYETRSGAGGTETITFPARPARLVRIQMLRRAPGLDTSTGHSTWTAGAYSLWEVTVLGPAPDHARR</sequence>
<dbReference type="InterPro" id="IPR000421">
    <property type="entry name" value="FA58C"/>
</dbReference>